<accession>A0A2A2GDL8</accession>
<dbReference type="Proteomes" id="UP000218831">
    <property type="component" value="Unassembled WGS sequence"/>
</dbReference>
<proteinExistence type="inferred from homology"/>
<evidence type="ECO:0000313" key="6">
    <source>
        <dbReference type="EMBL" id="PAU95631.1"/>
    </source>
</evidence>
<dbReference type="GO" id="GO:0008696">
    <property type="term" value="F:4-amino-4-deoxychorismate lyase activity"/>
    <property type="evidence" value="ECO:0007669"/>
    <property type="project" value="TreeGrafter"/>
</dbReference>
<dbReference type="GO" id="GO:0005829">
    <property type="term" value="C:cytosol"/>
    <property type="evidence" value="ECO:0007669"/>
    <property type="project" value="TreeGrafter"/>
</dbReference>
<evidence type="ECO:0000313" key="7">
    <source>
        <dbReference type="Proteomes" id="UP000218831"/>
    </source>
</evidence>
<sequence>MKTSNNWVIFDGNITPANRPVVPVVSRGLMYGDGIFETLRTYKGKTVLFEDHIARLHSGMCILGMKVDPELKIGAIKEQLRKLLKKQQLLSTDAIVRMQVWRDGQRGYHPQDKSDIHYSITASVCPDNFSTPTLATVDRRRVPSRSIPSSVKFTNGINYILAAQEAAERGGDDALMQTIDGFISETTIANIFWVKGNTIFTPDEECDLIPGITRNIVLEIIEKSNRWKYKEGKYYLDHLLDADAVWICNSVREVLAVETVNNQDFAVDHPVIGELQNRYTQFRRDNGNLLKRN</sequence>
<gene>
    <name evidence="6" type="ORF">CK503_00780</name>
</gene>
<comment type="cofactor">
    <cofactor evidence="1 5">
        <name>pyridoxal 5'-phosphate</name>
        <dbReference type="ChEBI" id="CHEBI:597326"/>
    </cofactor>
</comment>
<dbReference type="Gene3D" id="3.20.10.10">
    <property type="entry name" value="D-amino Acid Aminotransferase, subunit A, domain 2"/>
    <property type="match status" value="1"/>
</dbReference>
<dbReference type="EMBL" id="NSKE01000001">
    <property type="protein sequence ID" value="PAU95631.1"/>
    <property type="molecule type" value="Genomic_DNA"/>
</dbReference>
<dbReference type="PANTHER" id="PTHR42743:SF2">
    <property type="entry name" value="AMINODEOXYCHORISMATE LYASE"/>
    <property type="match status" value="1"/>
</dbReference>
<dbReference type="OrthoDB" id="9805628at2"/>
<dbReference type="PANTHER" id="PTHR42743">
    <property type="entry name" value="AMINO-ACID AMINOTRANSFERASE"/>
    <property type="match status" value="1"/>
</dbReference>
<evidence type="ECO:0000256" key="4">
    <source>
        <dbReference type="RuleBase" id="RU004106"/>
    </source>
</evidence>
<dbReference type="AlphaFoldDB" id="A0A2A2GDL8"/>
<comment type="similarity">
    <text evidence="2 4">Belongs to the class-IV pyridoxal-phosphate-dependent aminotransferase family.</text>
</comment>
<dbReference type="InterPro" id="IPR043132">
    <property type="entry name" value="BCAT-like_C"/>
</dbReference>
<dbReference type="InterPro" id="IPR050571">
    <property type="entry name" value="Class-IV_PLP-Dep_Aminotrnsfr"/>
</dbReference>
<dbReference type="CDD" id="cd00449">
    <property type="entry name" value="PLPDE_IV"/>
    <property type="match status" value="1"/>
</dbReference>
<reference evidence="6 7" key="1">
    <citation type="submission" date="2017-08" db="EMBL/GenBank/DDBJ databases">
        <title>Aliifodinibius alkalisoli sp. nov., isolated from saline alkaline soil.</title>
        <authorList>
            <person name="Liu D."/>
            <person name="Zhang G."/>
        </authorList>
    </citation>
    <scope>NUCLEOTIDE SEQUENCE [LARGE SCALE GENOMIC DNA]</scope>
    <source>
        <strain evidence="6 7">WN023</strain>
    </source>
</reference>
<name>A0A2A2GDL8_9BACT</name>
<keyword evidence="3 5" id="KW-0663">Pyridoxal phosphate</keyword>
<protein>
    <recommendedName>
        <fullName evidence="8">Branched-chain amino acid aminotransferase</fullName>
    </recommendedName>
</protein>
<dbReference type="InterPro" id="IPR043131">
    <property type="entry name" value="BCAT-like_N"/>
</dbReference>
<dbReference type="PROSITE" id="PS00770">
    <property type="entry name" value="AA_TRANSFER_CLASS_4"/>
    <property type="match status" value="1"/>
</dbReference>
<dbReference type="GO" id="GO:0008153">
    <property type="term" value="P:4-aminobenzoate biosynthetic process"/>
    <property type="evidence" value="ECO:0007669"/>
    <property type="project" value="TreeGrafter"/>
</dbReference>
<dbReference type="Pfam" id="PF01063">
    <property type="entry name" value="Aminotran_4"/>
    <property type="match status" value="1"/>
</dbReference>
<comment type="caution">
    <text evidence="6">The sequence shown here is derived from an EMBL/GenBank/DDBJ whole genome shotgun (WGS) entry which is preliminary data.</text>
</comment>
<dbReference type="InterPro" id="IPR001544">
    <property type="entry name" value="Aminotrans_IV"/>
</dbReference>
<dbReference type="Gene3D" id="3.30.470.10">
    <property type="match status" value="1"/>
</dbReference>
<keyword evidence="7" id="KW-1185">Reference proteome</keyword>
<dbReference type="SUPFAM" id="SSF56752">
    <property type="entry name" value="D-aminoacid aminotransferase-like PLP-dependent enzymes"/>
    <property type="match status" value="1"/>
</dbReference>
<organism evidence="6 7">
    <name type="scientific">Fodinibius salipaludis</name>
    <dbReference type="NCBI Taxonomy" id="2032627"/>
    <lineage>
        <taxon>Bacteria</taxon>
        <taxon>Pseudomonadati</taxon>
        <taxon>Balneolota</taxon>
        <taxon>Balneolia</taxon>
        <taxon>Balneolales</taxon>
        <taxon>Balneolaceae</taxon>
        <taxon>Fodinibius</taxon>
    </lineage>
</organism>
<dbReference type="InterPro" id="IPR036038">
    <property type="entry name" value="Aminotransferase-like"/>
</dbReference>
<evidence type="ECO:0000256" key="3">
    <source>
        <dbReference type="ARBA" id="ARBA00022898"/>
    </source>
</evidence>
<dbReference type="InterPro" id="IPR018300">
    <property type="entry name" value="Aminotrans_IV_CS"/>
</dbReference>
<evidence type="ECO:0000256" key="5">
    <source>
        <dbReference type="RuleBase" id="RU004516"/>
    </source>
</evidence>
<evidence type="ECO:0008006" key="8">
    <source>
        <dbReference type="Google" id="ProtNLM"/>
    </source>
</evidence>
<evidence type="ECO:0000256" key="2">
    <source>
        <dbReference type="ARBA" id="ARBA00009320"/>
    </source>
</evidence>
<evidence type="ECO:0000256" key="1">
    <source>
        <dbReference type="ARBA" id="ARBA00001933"/>
    </source>
</evidence>
<dbReference type="RefSeq" id="WP_095604876.1">
    <property type="nucleotide sequence ID" value="NZ_NSKE01000001.1"/>
</dbReference>